<feature type="transmembrane region" description="Helical" evidence="6">
    <location>
        <begin position="437"/>
        <end position="454"/>
    </location>
</feature>
<dbReference type="RefSeq" id="WP_129879531.1">
    <property type="nucleotide sequence ID" value="NZ_CACRSP010000009.1"/>
</dbReference>
<keyword evidence="2 6" id="KW-0812">Transmembrane</keyword>
<evidence type="ECO:0000256" key="5">
    <source>
        <dbReference type="SAM" id="MobiDB-lite"/>
    </source>
</evidence>
<proteinExistence type="predicted"/>
<protein>
    <submittedName>
        <fullName evidence="8">MFS transporter</fullName>
    </submittedName>
    <submittedName>
        <fullName evidence="9">Major Facilitator Superfamily protein</fullName>
    </submittedName>
</protein>
<feature type="region of interest" description="Disordered" evidence="5">
    <location>
        <begin position="1"/>
        <end position="31"/>
    </location>
</feature>
<evidence type="ECO:0000256" key="3">
    <source>
        <dbReference type="ARBA" id="ARBA00022989"/>
    </source>
</evidence>
<evidence type="ECO:0000259" key="7">
    <source>
        <dbReference type="PROSITE" id="PS50850"/>
    </source>
</evidence>
<evidence type="ECO:0000256" key="6">
    <source>
        <dbReference type="SAM" id="Phobius"/>
    </source>
</evidence>
<evidence type="ECO:0000313" key="9">
    <source>
        <dbReference type="EMBL" id="VYT14226.1"/>
    </source>
</evidence>
<dbReference type="GO" id="GO:0005886">
    <property type="term" value="C:plasma membrane"/>
    <property type="evidence" value="ECO:0007669"/>
    <property type="project" value="UniProtKB-SubCell"/>
</dbReference>
<dbReference type="EMBL" id="WDPD01000003">
    <property type="protein sequence ID" value="KAB7461683.1"/>
    <property type="molecule type" value="Genomic_DNA"/>
</dbReference>
<feature type="transmembrane region" description="Helical" evidence="6">
    <location>
        <begin position="117"/>
        <end position="141"/>
    </location>
</feature>
<evidence type="ECO:0000313" key="8">
    <source>
        <dbReference type="EMBL" id="KAB7461683.1"/>
    </source>
</evidence>
<feature type="transmembrane region" description="Helical" evidence="6">
    <location>
        <begin position="475"/>
        <end position="498"/>
    </location>
</feature>
<gene>
    <name evidence="9" type="ORF">BDLFYP24_00252</name>
    <name evidence="8" type="ORF">GBB04_04305</name>
</gene>
<dbReference type="Pfam" id="PF07690">
    <property type="entry name" value="MFS_1"/>
    <property type="match status" value="1"/>
</dbReference>
<dbReference type="EMBL" id="CACRSP010000009">
    <property type="protein sequence ID" value="VYT14226.1"/>
    <property type="molecule type" value="Genomic_DNA"/>
</dbReference>
<name>A0A6N2UFQ4_9BIFI</name>
<feature type="domain" description="Major facilitator superfamily (MFS) profile" evidence="7">
    <location>
        <begin position="117"/>
        <end position="526"/>
    </location>
</feature>
<accession>A0A6N2UFQ4</accession>
<dbReference type="SUPFAM" id="SSF103473">
    <property type="entry name" value="MFS general substrate transporter"/>
    <property type="match status" value="1"/>
</dbReference>
<evidence type="ECO:0000256" key="1">
    <source>
        <dbReference type="ARBA" id="ARBA00004651"/>
    </source>
</evidence>
<dbReference type="PANTHER" id="PTHR23528">
    <property type="match status" value="1"/>
</dbReference>
<dbReference type="InterPro" id="IPR020846">
    <property type="entry name" value="MFS_dom"/>
</dbReference>
<feature type="transmembrane region" description="Helical" evidence="6">
    <location>
        <begin position="414"/>
        <end position="431"/>
    </location>
</feature>
<feature type="transmembrane region" description="Helical" evidence="6">
    <location>
        <begin position="338"/>
        <end position="361"/>
    </location>
</feature>
<feature type="transmembrane region" description="Helical" evidence="6">
    <location>
        <begin position="381"/>
        <end position="402"/>
    </location>
</feature>
<feature type="transmembrane region" description="Helical" evidence="6">
    <location>
        <begin position="249"/>
        <end position="268"/>
    </location>
</feature>
<dbReference type="Proteomes" id="UP000429211">
    <property type="component" value="Unassembled WGS sequence"/>
</dbReference>
<feature type="transmembrane region" description="Helical" evidence="6">
    <location>
        <begin position="504"/>
        <end position="525"/>
    </location>
</feature>
<dbReference type="CDD" id="cd06174">
    <property type="entry name" value="MFS"/>
    <property type="match status" value="1"/>
</dbReference>
<evidence type="ECO:0000313" key="10">
    <source>
        <dbReference type="Proteomes" id="UP000429211"/>
    </source>
</evidence>
<keyword evidence="4 6" id="KW-0472">Membrane</keyword>
<evidence type="ECO:0000256" key="4">
    <source>
        <dbReference type="ARBA" id="ARBA00023136"/>
    </source>
</evidence>
<evidence type="ECO:0000256" key="2">
    <source>
        <dbReference type="ARBA" id="ARBA00022692"/>
    </source>
</evidence>
<dbReference type="PROSITE" id="PS50850">
    <property type="entry name" value="MFS"/>
    <property type="match status" value="1"/>
</dbReference>
<dbReference type="Gene3D" id="1.20.1250.20">
    <property type="entry name" value="MFS general substrate transporter like domains"/>
    <property type="match status" value="1"/>
</dbReference>
<feature type="transmembrane region" description="Helical" evidence="6">
    <location>
        <begin position="288"/>
        <end position="307"/>
    </location>
</feature>
<dbReference type="GO" id="GO:0022857">
    <property type="term" value="F:transmembrane transporter activity"/>
    <property type="evidence" value="ECO:0007669"/>
    <property type="project" value="InterPro"/>
</dbReference>
<keyword evidence="3 6" id="KW-1133">Transmembrane helix</keyword>
<dbReference type="PANTHER" id="PTHR23528:SF1">
    <property type="entry name" value="MAJOR FACILITATOR SUPERFAMILY (MFS) PROFILE DOMAIN-CONTAINING PROTEIN"/>
    <property type="match status" value="1"/>
</dbReference>
<dbReference type="InterPro" id="IPR011701">
    <property type="entry name" value="MFS"/>
</dbReference>
<feature type="transmembrane region" description="Helical" evidence="6">
    <location>
        <begin position="214"/>
        <end position="237"/>
    </location>
</feature>
<reference evidence="9" key="2">
    <citation type="submission" date="2019-11" db="EMBL/GenBank/DDBJ databases">
        <authorList>
            <person name="Feng L."/>
        </authorList>
    </citation>
    <scope>NUCLEOTIDE SEQUENCE</scope>
    <source>
        <strain evidence="9">BdentiumLFYP24</strain>
    </source>
</reference>
<sequence length="526" mass="55623">MTDDNQNETMPTPQPLPGQVFIRPGIDDRPDYEKTLTPEAKAALKRLAVQQRPRVPEASNERPEVQAARLAEGGSPLTAAAHLDAAVPNLESSFLDLRDPMTAPDGSRPNALQVNRLTAGFALGSLLFAAPIAALDVVLIPQRIDQLVGDGRVAGLALTMALGMVLSFFMNAWIAVGSDHTFGPLGRRTPWIISGALLSAASLAILSVCDLLQLVIVFWLLMQIGYAMIAMPLAAAFGERVPDKFRDRADSWHGMGLALGQLLGILVAVYRTMHPAESGWDGTTRSGIMLFAIWFIVAGIVTLLVLPREGSSTYMPRESVRKGSFFSQYRPPKHAPKFAVAFIARMLAVAATTLIAVYQWYLAAFDLDADGLSGYGLTGAGAVVALMAVAAFVGSLMAVLLLGPIARAFEDARVPAVISCMLFVIGAAAPCMMADKLFGVGLYALIAGFAYAMYDGTSQSLNLATLPDVRSVGRSLAAFSVANTLGSLLGVIAGALAITALAAYLPLFGVAIGFMLLAGVLTMLLK</sequence>
<dbReference type="AlphaFoldDB" id="A0A6N2UFQ4"/>
<dbReference type="InterPro" id="IPR036259">
    <property type="entry name" value="MFS_trans_sf"/>
</dbReference>
<organism evidence="9">
    <name type="scientific">Bifidobacterium dentium</name>
    <dbReference type="NCBI Taxonomy" id="1689"/>
    <lineage>
        <taxon>Bacteria</taxon>
        <taxon>Bacillati</taxon>
        <taxon>Actinomycetota</taxon>
        <taxon>Actinomycetes</taxon>
        <taxon>Bifidobacteriales</taxon>
        <taxon>Bifidobacteriaceae</taxon>
        <taxon>Bifidobacterium</taxon>
    </lineage>
</organism>
<feature type="transmembrane region" description="Helical" evidence="6">
    <location>
        <begin position="189"/>
        <end position="208"/>
    </location>
</feature>
<comment type="subcellular location">
    <subcellularLocation>
        <location evidence="1">Cell membrane</location>
        <topology evidence="1">Multi-pass membrane protein</topology>
    </subcellularLocation>
</comment>
<feature type="transmembrane region" description="Helical" evidence="6">
    <location>
        <begin position="153"/>
        <end position="177"/>
    </location>
</feature>
<reference evidence="8 10" key="1">
    <citation type="journal article" date="2019" name="Nat. Med.">
        <title>A library of human gut bacterial isolates paired with longitudinal multiomics data enables mechanistic microbiome research.</title>
        <authorList>
            <person name="Poyet M."/>
            <person name="Groussin M."/>
            <person name="Gibbons S.M."/>
            <person name="Avila-Pacheco J."/>
            <person name="Jiang X."/>
            <person name="Kearney S.M."/>
            <person name="Perrotta A.R."/>
            <person name="Berdy B."/>
            <person name="Zhao S."/>
            <person name="Lieberman T.D."/>
            <person name="Swanson P.K."/>
            <person name="Smith M."/>
            <person name="Roesemann S."/>
            <person name="Alexander J.E."/>
            <person name="Rich S.A."/>
            <person name="Livny J."/>
            <person name="Vlamakis H."/>
            <person name="Clish C."/>
            <person name="Bullock K."/>
            <person name="Deik A."/>
            <person name="Scott J."/>
            <person name="Pierce K.A."/>
            <person name="Xavier R.J."/>
            <person name="Alm E.J."/>
        </authorList>
    </citation>
    <scope>NUCLEOTIDE SEQUENCE [LARGE SCALE GENOMIC DNA]</scope>
    <source>
        <strain evidence="8 10">BIOML-A2</strain>
    </source>
</reference>